<dbReference type="Pfam" id="PF00012">
    <property type="entry name" value="HSP70"/>
    <property type="match status" value="1"/>
</dbReference>
<dbReference type="PANTHER" id="PTHR45639">
    <property type="entry name" value="HSC70CB, ISOFORM G-RELATED"/>
    <property type="match status" value="1"/>
</dbReference>
<evidence type="ECO:0000256" key="2">
    <source>
        <dbReference type="ARBA" id="ARBA00022840"/>
    </source>
</evidence>
<dbReference type="FunFam" id="3.30.420.40:FF:000171">
    <property type="entry name" value="Heat shock 70 kDa protein 4"/>
    <property type="match status" value="1"/>
</dbReference>
<dbReference type="InterPro" id="IPR013126">
    <property type="entry name" value="Hsp_70_fam"/>
</dbReference>
<evidence type="ECO:0000256" key="1">
    <source>
        <dbReference type="ARBA" id="ARBA00022741"/>
    </source>
</evidence>
<keyword evidence="5" id="KW-1185">Reference proteome</keyword>
<accession>A0ABD1T4L6</accession>
<dbReference type="GO" id="GO:0005524">
    <property type="term" value="F:ATP binding"/>
    <property type="evidence" value="ECO:0007669"/>
    <property type="project" value="UniProtKB-KW"/>
</dbReference>
<keyword evidence="2" id="KW-0067">ATP-binding</keyword>
<evidence type="ECO:0000313" key="4">
    <source>
        <dbReference type="EMBL" id="KAL2507674.1"/>
    </source>
</evidence>
<keyword evidence="1" id="KW-0547">Nucleotide-binding</keyword>
<evidence type="ECO:0000313" key="5">
    <source>
        <dbReference type="Proteomes" id="UP001604277"/>
    </source>
</evidence>
<keyword evidence="3" id="KW-0143">Chaperone</keyword>
<proteinExistence type="predicted"/>
<dbReference type="SUPFAM" id="SSF53067">
    <property type="entry name" value="Actin-like ATPase domain"/>
    <property type="match status" value="1"/>
</dbReference>
<sequence>MKLGTLRCMKKRKRKEMVAMILKYAIGLAENHARSSVKDVVITVPPYIEVAKRRGLLTAADLARINVLALVNEHSGAALQYGIDKDFSNGTRHVMFYDMGSMHTDAAIFVWRWGWG</sequence>
<evidence type="ECO:0000256" key="3">
    <source>
        <dbReference type="ARBA" id="ARBA00023186"/>
    </source>
</evidence>
<dbReference type="Gene3D" id="3.30.420.40">
    <property type="match status" value="2"/>
</dbReference>
<reference evidence="5" key="1">
    <citation type="submission" date="2024-07" db="EMBL/GenBank/DDBJ databases">
        <title>Two chromosome-level genome assemblies of Korean endemic species Abeliophyllum distichum and Forsythia ovata (Oleaceae).</title>
        <authorList>
            <person name="Jang H."/>
        </authorList>
    </citation>
    <scope>NUCLEOTIDE SEQUENCE [LARGE SCALE GENOMIC DNA]</scope>
</reference>
<dbReference type="AlphaFoldDB" id="A0ABD1T4L6"/>
<gene>
    <name evidence="4" type="ORF">Fot_31321</name>
</gene>
<dbReference type="InterPro" id="IPR043129">
    <property type="entry name" value="ATPase_NBD"/>
</dbReference>
<organism evidence="4 5">
    <name type="scientific">Forsythia ovata</name>
    <dbReference type="NCBI Taxonomy" id="205694"/>
    <lineage>
        <taxon>Eukaryota</taxon>
        <taxon>Viridiplantae</taxon>
        <taxon>Streptophyta</taxon>
        <taxon>Embryophyta</taxon>
        <taxon>Tracheophyta</taxon>
        <taxon>Spermatophyta</taxon>
        <taxon>Magnoliopsida</taxon>
        <taxon>eudicotyledons</taxon>
        <taxon>Gunneridae</taxon>
        <taxon>Pentapetalae</taxon>
        <taxon>asterids</taxon>
        <taxon>lamiids</taxon>
        <taxon>Lamiales</taxon>
        <taxon>Oleaceae</taxon>
        <taxon>Forsythieae</taxon>
        <taxon>Forsythia</taxon>
    </lineage>
</organism>
<dbReference type="Proteomes" id="UP001604277">
    <property type="component" value="Unassembled WGS sequence"/>
</dbReference>
<keyword evidence="4" id="KW-0346">Stress response</keyword>
<comment type="caution">
    <text evidence="4">The sequence shown here is derived from an EMBL/GenBank/DDBJ whole genome shotgun (WGS) entry which is preliminary data.</text>
</comment>
<protein>
    <submittedName>
        <fullName evidence="4">Heat shock 70 kDa protein 17</fullName>
    </submittedName>
</protein>
<dbReference type="PANTHER" id="PTHR45639:SF3">
    <property type="entry name" value="HYPOXIA UP-REGULATED PROTEIN 1"/>
    <property type="match status" value="1"/>
</dbReference>
<dbReference type="EMBL" id="JBFOLJ010000009">
    <property type="protein sequence ID" value="KAL2507674.1"/>
    <property type="molecule type" value="Genomic_DNA"/>
</dbReference>
<name>A0ABD1T4L6_9LAMI</name>